<evidence type="ECO:0000313" key="3">
    <source>
        <dbReference type="EMBL" id="TRY75895.1"/>
    </source>
</evidence>
<reference evidence="3 4" key="1">
    <citation type="journal article" date="2018" name="Nat. Ecol. Evol.">
        <title>Genomic signatures of mitonuclear coevolution across populations of Tigriopus californicus.</title>
        <authorList>
            <person name="Barreto F.S."/>
            <person name="Watson E.T."/>
            <person name="Lima T.G."/>
            <person name="Willett C.S."/>
            <person name="Edmands S."/>
            <person name="Li W."/>
            <person name="Burton R.S."/>
        </authorList>
    </citation>
    <scope>NUCLEOTIDE SEQUENCE [LARGE SCALE GENOMIC DNA]</scope>
    <source>
        <strain evidence="3 4">San Diego</strain>
    </source>
</reference>
<accession>A0A553PDY4</accession>
<dbReference type="Proteomes" id="UP000318571">
    <property type="component" value="Chromosome 2"/>
</dbReference>
<dbReference type="GO" id="GO:0008270">
    <property type="term" value="F:zinc ion binding"/>
    <property type="evidence" value="ECO:0007669"/>
    <property type="project" value="UniProtKB-KW"/>
</dbReference>
<dbReference type="Gene3D" id="3.90.320.10">
    <property type="match status" value="1"/>
</dbReference>
<evidence type="ECO:0000259" key="2">
    <source>
        <dbReference type="PROSITE" id="PS50966"/>
    </source>
</evidence>
<dbReference type="NCBIfam" id="TIGR03033">
    <property type="entry name" value="phage_rel_nuc"/>
    <property type="match status" value="1"/>
</dbReference>
<dbReference type="InterPro" id="IPR019080">
    <property type="entry name" value="YqaJ_viral_recombinase"/>
</dbReference>
<proteinExistence type="predicted"/>
<dbReference type="PANTHER" id="PTHR46609:SF8">
    <property type="entry name" value="YQAJ VIRAL RECOMBINASE DOMAIN-CONTAINING PROTEIN"/>
    <property type="match status" value="1"/>
</dbReference>
<dbReference type="Pfam" id="PF09588">
    <property type="entry name" value="YqaJ"/>
    <property type="match status" value="1"/>
</dbReference>
<dbReference type="AlphaFoldDB" id="A0A553PDY4"/>
<sequence>MATSLSPRITLIDGGFGAISGLSFRKYLIRNGQDIINNVFDIREVRHDGVFTIRAKCFRTTGITEPPYNIEFQLDPSSRRVILSRCSCQAGCIALCKHGAAVFLYVNQERSESQTDRTQVWHAPSKLWQEKYPKGETIDQLLGSSNSSEIHCCVQQRECPKKLEDLANDLERFDLSYASLYKSLVIKPKHDTFVVEEEELDARIVMLFDNPTEIPALQQRDLTLLEPAHRQFYNEKVFCDHEMIIEICQESIGQSNKKLWYLERKFRISSSKAKQLKGARKPETLLKYFFQSLADNKNFRYGRETEAKARSKYKEVTGNDVHEVGLMIHPKYPWLCASPDGIILGNGDPRVLEIKCPISCQDDYVSVKYLKEDTLSKTHMYYYQIQTQMFVSNTKLCDLFIYSSADWKLLTVQRDDEFL</sequence>
<dbReference type="InterPro" id="IPR011604">
    <property type="entry name" value="PDDEXK-like_dom_sf"/>
</dbReference>
<dbReference type="InterPro" id="IPR017482">
    <property type="entry name" value="Lambda-type_endonuclease"/>
</dbReference>
<dbReference type="InterPro" id="IPR011335">
    <property type="entry name" value="Restrct_endonuc-II-like"/>
</dbReference>
<keyword evidence="1" id="KW-0862">Zinc</keyword>
<organism evidence="3 4">
    <name type="scientific">Tigriopus californicus</name>
    <name type="common">Marine copepod</name>
    <dbReference type="NCBI Taxonomy" id="6832"/>
    <lineage>
        <taxon>Eukaryota</taxon>
        <taxon>Metazoa</taxon>
        <taxon>Ecdysozoa</taxon>
        <taxon>Arthropoda</taxon>
        <taxon>Crustacea</taxon>
        <taxon>Multicrustacea</taxon>
        <taxon>Hexanauplia</taxon>
        <taxon>Copepoda</taxon>
        <taxon>Harpacticoida</taxon>
        <taxon>Harpacticidae</taxon>
        <taxon>Tigriopus</taxon>
    </lineage>
</organism>
<protein>
    <recommendedName>
        <fullName evidence="2">SWIM-type domain-containing protein</fullName>
    </recommendedName>
</protein>
<dbReference type="STRING" id="6832.A0A553PDY4"/>
<dbReference type="SUPFAM" id="SSF52980">
    <property type="entry name" value="Restriction endonuclease-like"/>
    <property type="match status" value="1"/>
</dbReference>
<comment type="caution">
    <text evidence="3">The sequence shown here is derived from an EMBL/GenBank/DDBJ whole genome shotgun (WGS) entry which is preliminary data.</text>
</comment>
<keyword evidence="4" id="KW-1185">Reference proteome</keyword>
<dbReference type="OMA" id="FQCENEL"/>
<gene>
    <name evidence="3" type="ORF">TCAL_14166</name>
</gene>
<evidence type="ECO:0000256" key="1">
    <source>
        <dbReference type="PROSITE-ProRule" id="PRU00325"/>
    </source>
</evidence>
<name>A0A553PDY4_TIGCA</name>
<keyword evidence="1" id="KW-0863">Zinc-finger</keyword>
<dbReference type="GO" id="GO:0006281">
    <property type="term" value="P:DNA repair"/>
    <property type="evidence" value="ECO:0007669"/>
    <property type="project" value="UniProtKB-ARBA"/>
</dbReference>
<dbReference type="CDD" id="cd22343">
    <property type="entry name" value="PDDEXK_lambda_exonuclease-like"/>
    <property type="match status" value="1"/>
</dbReference>
<dbReference type="PANTHER" id="PTHR46609">
    <property type="entry name" value="EXONUCLEASE, PHAGE-TYPE/RECB, C-TERMINAL DOMAIN-CONTAINING PROTEIN"/>
    <property type="match status" value="1"/>
</dbReference>
<keyword evidence="1" id="KW-0479">Metal-binding</keyword>
<feature type="domain" description="SWIM-type" evidence="2">
    <location>
        <begin position="68"/>
        <end position="107"/>
    </location>
</feature>
<dbReference type="EMBL" id="VCGU01000005">
    <property type="protein sequence ID" value="TRY75895.1"/>
    <property type="molecule type" value="Genomic_DNA"/>
</dbReference>
<evidence type="ECO:0000313" key="4">
    <source>
        <dbReference type="Proteomes" id="UP000318571"/>
    </source>
</evidence>
<dbReference type="PROSITE" id="PS50966">
    <property type="entry name" value="ZF_SWIM"/>
    <property type="match status" value="1"/>
</dbReference>
<dbReference type="InterPro" id="IPR007527">
    <property type="entry name" value="Znf_SWIM"/>
</dbReference>
<dbReference type="InterPro" id="IPR051703">
    <property type="entry name" value="NF-kappa-B_Signaling_Reg"/>
</dbReference>